<name>A0A9P4LZD7_9PEZI</name>
<dbReference type="SUPFAM" id="SSF50715">
    <property type="entry name" value="Ribosomal protein L25-like"/>
    <property type="match status" value="1"/>
</dbReference>
<dbReference type="FunFam" id="3.40.50.620:FF:000183">
    <property type="entry name" value="Glutaminyl-tRNA synthetase"/>
    <property type="match status" value="1"/>
</dbReference>
<evidence type="ECO:0000259" key="13">
    <source>
        <dbReference type="Pfam" id="PF20974"/>
    </source>
</evidence>
<dbReference type="EMBL" id="ML978712">
    <property type="protein sequence ID" value="KAF2091273.1"/>
    <property type="molecule type" value="Genomic_DNA"/>
</dbReference>
<dbReference type="PROSITE" id="PS00178">
    <property type="entry name" value="AA_TRNA_LIGASE_I"/>
    <property type="match status" value="1"/>
</dbReference>
<dbReference type="NCBIfam" id="TIGR00440">
    <property type="entry name" value="glnS"/>
    <property type="match status" value="1"/>
</dbReference>
<dbReference type="InterPro" id="IPR049437">
    <property type="entry name" value="tRNA-synt_1c_C2"/>
</dbReference>
<dbReference type="InterPro" id="IPR001412">
    <property type="entry name" value="aa-tRNA-synth_I_CS"/>
</dbReference>
<dbReference type="EC" id="6.1.1.18" evidence="2"/>
<dbReference type="GO" id="GO:0005524">
    <property type="term" value="F:ATP binding"/>
    <property type="evidence" value="ECO:0007669"/>
    <property type="project" value="UniProtKB-KW"/>
</dbReference>
<keyword evidence="15" id="KW-1185">Reference proteome</keyword>
<feature type="domain" description="tRNA synthetases class I (E and Q) anti-codon binding" evidence="13">
    <location>
        <begin position="543"/>
        <end position="601"/>
    </location>
</feature>
<evidence type="ECO:0000256" key="5">
    <source>
        <dbReference type="ARBA" id="ARBA00022840"/>
    </source>
</evidence>
<comment type="caution">
    <text evidence="14">The sequence shown here is derived from an EMBL/GenBank/DDBJ whole genome shotgun (WGS) entry which is preliminary data.</text>
</comment>
<dbReference type="InterPro" id="IPR020058">
    <property type="entry name" value="Glu/Gln-tRNA-synth_Ib_cat-dom"/>
</dbReference>
<dbReference type="Pfam" id="PF20974">
    <property type="entry name" value="tRNA-synt_1c_C2"/>
    <property type="match status" value="1"/>
</dbReference>
<keyword evidence="4 9" id="KW-0547">Nucleotide-binding</keyword>
<dbReference type="Proteomes" id="UP000799776">
    <property type="component" value="Unassembled WGS sequence"/>
</dbReference>
<feature type="compositionally biased region" description="Basic and acidic residues" evidence="10">
    <location>
        <begin position="28"/>
        <end position="41"/>
    </location>
</feature>
<accession>A0A9P4LZD7</accession>
<feature type="region of interest" description="Disordered" evidence="10">
    <location>
        <begin position="1"/>
        <end position="63"/>
    </location>
</feature>
<sequence length="664" mass="74447">MADTEPITAAPAEGSPDAPTDAPKISKKAAEKARKKAESAAKKAAAKAEMASRPKPAAAPKPAAGPVNIFEEGWLKRVYNEKPVKEVRTRFPPEPNGFLHIGHAKAIAVNFGFAKNYDGICILRFDDTNPAKEEEIYFKSIEDMVSWLGFKPHQITHSSDNFDKLYELAEEMIKRDKGYVCHCTKDEINRQRGENKGGERFACAHRSRPIEESLAEFRAMRDGKYKAGEATLRMKQSLTDPSEGNPQMWDLAAYRIVEKNHHHRTGDKWRIYPTYDFTHCICDALENISHSLCTTEFQQSRISYDWLLEILDMKIPKSEEKGPMQREYGRLNVEGTILSKRRIAMLVEGCTVNKKLPDGTTTTKTIPPAVRGWDDPRLYTLVAIRRRGVPAQALLNFVQGLGVTDALTSIQTTRLENDVRKYLESTVPRLSLILDPILVTIKSTDSTKENASDSLTVPFHPKKPDGLSRTVPFSNTIYIDRADFRETDDPNFFRLAPGKTVGLLFGPFAPIKCVDFAKDPATGLVTSITAETCPEVEKPKAYIHWVDAKKHHKVVARQYNVLFKAEDPNALDWKEGGYAESLNPESEVVWKEAVVEQELGGLMEAAKGKKGDGEEGKEGEKLVMEDGVVRFQAMRTGYFCVDGERDGDRVVLNQIVTLKEDKDK</sequence>
<comment type="similarity">
    <text evidence="1 9">Belongs to the class-I aminoacyl-tRNA synthetase family.</text>
</comment>
<dbReference type="InterPro" id="IPR020059">
    <property type="entry name" value="Glu/Gln-tRNA-synth_Ib_codon-bd"/>
</dbReference>
<evidence type="ECO:0000256" key="10">
    <source>
        <dbReference type="SAM" id="MobiDB-lite"/>
    </source>
</evidence>
<dbReference type="FunFam" id="2.40.240.10:FF:000007">
    <property type="entry name" value="Glutamine--tRNA ligase"/>
    <property type="match status" value="1"/>
</dbReference>
<evidence type="ECO:0000256" key="1">
    <source>
        <dbReference type="ARBA" id="ARBA00005594"/>
    </source>
</evidence>
<dbReference type="PANTHER" id="PTHR43097:SF4">
    <property type="entry name" value="GLUTAMINE--TRNA LIGASE"/>
    <property type="match status" value="1"/>
</dbReference>
<evidence type="ECO:0000256" key="4">
    <source>
        <dbReference type="ARBA" id="ARBA00022741"/>
    </source>
</evidence>
<dbReference type="Pfam" id="PF03950">
    <property type="entry name" value="tRNA-synt_1c_C"/>
    <property type="match status" value="1"/>
</dbReference>
<evidence type="ECO:0000313" key="14">
    <source>
        <dbReference type="EMBL" id="KAF2091273.1"/>
    </source>
</evidence>
<evidence type="ECO:0000256" key="2">
    <source>
        <dbReference type="ARBA" id="ARBA00012836"/>
    </source>
</evidence>
<organism evidence="14 15">
    <name type="scientific">Saccharata proteae CBS 121410</name>
    <dbReference type="NCBI Taxonomy" id="1314787"/>
    <lineage>
        <taxon>Eukaryota</taxon>
        <taxon>Fungi</taxon>
        <taxon>Dikarya</taxon>
        <taxon>Ascomycota</taxon>
        <taxon>Pezizomycotina</taxon>
        <taxon>Dothideomycetes</taxon>
        <taxon>Dothideomycetes incertae sedis</taxon>
        <taxon>Botryosphaeriales</taxon>
        <taxon>Saccharataceae</taxon>
        <taxon>Saccharata</taxon>
    </lineage>
</organism>
<evidence type="ECO:0000259" key="12">
    <source>
        <dbReference type="Pfam" id="PF03950"/>
    </source>
</evidence>
<evidence type="ECO:0000256" key="9">
    <source>
        <dbReference type="RuleBase" id="RU363037"/>
    </source>
</evidence>
<dbReference type="InterPro" id="IPR014729">
    <property type="entry name" value="Rossmann-like_a/b/a_fold"/>
</dbReference>
<dbReference type="GO" id="GO:0005829">
    <property type="term" value="C:cytosol"/>
    <property type="evidence" value="ECO:0007669"/>
    <property type="project" value="TreeGrafter"/>
</dbReference>
<protein>
    <recommendedName>
        <fullName evidence="2">glutamine--tRNA ligase</fullName>
        <ecNumber evidence="2">6.1.1.18</ecNumber>
    </recommendedName>
</protein>
<comment type="catalytic activity">
    <reaction evidence="8">
        <text>tRNA(Gln) + L-glutamine + ATP = L-glutaminyl-tRNA(Gln) + AMP + diphosphate</text>
        <dbReference type="Rhea" id="RHEA:20121"/>
        <dbReference type="Rhea" id="RHEA-COMP:9662"/>
        <dbReference type="Rhea" id="RHEA-COMP:9681"/>
        <dbReference type="ChEBI" id="CHEBI:30616"/>
        <dbReference type="ChEBI" id="CHEBI:33019"/>
        <dbReference type="ChEBI" id="CHEBI:58359"/>
        <dbReference type="ChEBI" id="CHEBI:78442"/>
        <dbReference type="ChEBI" id="CHEBI:78521"/>
        <dbReference type="ChEBI" id="CHEBI:456215"/>
        <dbReference type="EC" id="6.1.1.18"/>
    </reaction>
</comment>
<dbReference type="Pfam" id="PF00749">
    <property type="entry name" value="tRNA-synt_1c"/>
    <property type="match status" value="1"/>
</dbReference>
<dbReference type="PANTHER" id="PTHR43097">
    <property type="entry name" value="GLUTAMINE-TRNA LIGASE"/>
    <property type="match status" value="1"/>
</dbReference>
<dbReference type="Gene3D" id="2.40.240.10">
    <property type="entry name" value="Ribosomal Protein L25, Chain P"/>
    <property type="match status" value="2"/>
</dbReference>
<evidence type="ECO:0000259" key="11">
    <source>
        <dbReference type="Pfam" id="PF00749"/>
    </source>
</evidence>
<dbReference type="InterPro" id="IPR050132">
    <property type="entry name" value="Gln/Glu-tRNA_Ligase"/>
</dbReference>
<reference evidence="14" key="1">
    <citation type="journal article" date="2020" name="Stud. Mycol.">
        <title>101 Dothideomycetes genomes: a test case for predicting lifestyles and emergence of pathogens.</title>
        <authorList>
            <person name="Haridas S."/>
            <person name="Albert R."/>
            <person name="Binder M."/>
            <person name="Bloem J."/>
            <person name="Labutti K."/>
            <person name="Salamov A."/>
            <person name="Andreopoulos B."/>
            <person name="Baker S."/>
            <person name="Barry K."/>
            <person name="Bills G."/>
            <person name="Bluhm B."/>
            <person name="Cannon C."/>
            <person name="Castanera R."/>
            <person name="Culley D."/>
            <person name="Daum C."/>
            <person name="Ezra D."/>
            <person name="Gonzalez J."/>
            <person name="Henrissat B."/>
            <person name="Kuo A."/>
            <person name="Liang C."/>
            <person name="Lipzen A."/>
            <person name="Lutzoni F."/>
            <person name="Magnuson J."/>
            <person name="Mondo S."/>
            <person name="Nolan M."/>
            <person name="Ohm R."/>
            <person name="Pangilinan J."/>
            <person name="Park H.-J."/>
            <person name="Ramirez L."/>
            <person name="Alfaro M."/>
            <person name="Sun H."/>
            <person name="Tritt A."/>
            <person name="Yoshinaga Y."/>
            <person name="Zwiers L.-H."/>
            <person name="Turgeon B."/>
            <person name="Goodwin S."/>
            <person name="Spatafora J."/>
            <person name="Crous P."/>
            <person name="Grigoriev I."/>
        </authorList>
    </citation>
    <scope>NUCLEOTIDE SEQUENCE</scope>
    <source>
        <strain evidence="14">CBS 121410</strain>
    </source>
</reference>
<proteinExistence type="inferred from homology"/>
<dbReference type="AlphaFoldDB" id="A0A9P4LZD7"/>
<dbReference type="InterPro" id="IPR020056">
    <property type="entry name" value="Rbsml_bL25/Gln-tRNA_synth_N"/>
</dbReference>
<evidence type="ECO:0000313" key="15">
    <source>
        <dbReference type="Proteomes" id="UP000799776"/>
    </source>
</evidence>
<keyword evidence="7 9" id="KW-0030">Aminoacyl-tRNA synthetase</keyword>
<evidence type="ECO:0000256" key="3">
    <source>
        <dbReference type="ARBA" id="ARBA00022598"/>
    </source>
</evidence>
<gene>
    <name evidence="14" type="ORF">K490DRAFT_62595</name>
</gene>
<dbReference type="SUPFAM" id="SSF52374">
    <property type="entry name" value="Nucleotidylyl transferase"/>
    <property type="match status" value="1"/>
</dbReference>
<keyword evidence="3 9" id="KW-0436">Ligase</keyword>
<dbReference type="GO" id="GO:0006425">
    <property type="term" value="P:glutaminyl-tRNA aminoacylation"/>
    <property type="evidence" value="ECO:0007669"/>
    <property type="project" value="InterPro"/>
</dbReference>
<dbReference type="PRINTS" id="PR00987">
    <property type="entry name" value="TRNASYNTHGLU"/>
</dbReference>
<dbReference type="InterPro" id="IPR004514">
    <property type="entry name" value="Gln-tRNA-synth"/>
</dbReference>
<evidence type="ECO:0000256" key="8">
    <source>
        <dbReference type="ARBA" id="ARBA00048270"/>
    </source>
</evidence>
<feature type="domain" description="Glutamyl/glutaminyl-tRNA synthetase class Ib catalytic" evidence="11">
    <location>
        <begin position="86"/>
        <end position="424"/>
    </location>
</feature>
<feature type="compositionally biased region" description="Low complexity" evidence="10">
    <location>
        <begin position="47"/>
        <end position="63"/>
    </location>
</feature>
<dbReference type="InterPro" id="IPR000924">
    <property type="entry name" value="Glu/Gln-tRNA-synth"/>
</dbReference>
<dbReference type="OrthoDB" id="10250478at2759"/>
<evidence type="ECO:0000256" key="6">
    <source>
        <dbReference type="ARBA" id="ARBA00022917"/>
    </source>
</evidence>
<keyword evidence="6 9" id="KW-0648">Protein biosynthesis</keyword>
<keyword evidence="5 9" id="KW-0067">ATP-binding</keyword>
<evidence type="ECO:0000256" key="7">
    <source>
        <dbReference type="ARBA" id="ARBA00023146"/>
    </source>
</evidence>
<dbReference type="Gene3D" id="3.40.50.620">
    <property type="entry name" value="HUPs"/>
    <property type="match status" value="1"/>
</dbReference>
<dbReference type="InterPro" id="IPR011035">
    <property type="entry name" value="Ribosomal_bL25/Gln-tRNA_synth"/>
</dbReference>
<dbReference type="GO" id="GO:0004819">
    <property type="term" value="F:glutamine-tRNA ligase activity"/>
    <property type="evidence" value="ECO:0007669"/>
    <property type="project" value="UniProtKB-EC"/>
</dbReference>
<feature type="domain" description="Glutamyl/glutaminyl-tRNA synthetase class Ib anti-codon binding" evidence="12">
    <location>
        <begin position="428"/>
        <end position="529"/>
    </location>
</feature>